<reference evidence="2" key="2">
    <citation type="submission" date="2019-02" db="EMBL/GenBank/DDBJ databases">
        <authorList>
            <person name="Odamaki T."/>
        </authorList>
    </citation>
    <scope>NUCLEOTIDE SEQUENCE</scope>
    <source>
        <strain evidence="1">MCC10044</strain>
        <strain evidence="2">MCC10116</strain>
        <strain evidence="3">MCC10120</strain>
    </source>
</reference>
<sequence>MDKEAIKRYANDLDAIANNEDDVEFWYARRVSG</sequence>
<dbReference type="Proteomes" id="UP000293319">
    <property type="component" value="Unassembled WGS sequence"/>
</dbReference>
<evidence type="ECO:0000313" key="5">
    <source>
        <dbReference type="Proteomes" id="UP000292787"/>
    </source>
</evidence>
<accession>A0A4R0TXX1</accession>
<evidence type="ECO:0000313" key="4">
    <source>
        <dbReference type="Proteomes" id="UP000291713"/>
    </source>
</evidence>
<protein>
    <submittedName>
        <fullName evidence="2">Uncharacterized protein</fullName>
    </submittedName>
</protein>
<evidence type="ECO:0000313" key="1">
    <source>
        <dbReference type="EMBL" id="TCE44833.1"/>
    </source>
</evidence>
<name>A0A4R0TXX1_BIFLL</name>
<organism evidence="2 5">
    <name type="scientific">Bifidobacterium longum subsp. longum</name>
    <dbReference type="NCBI Taxonomy" id="1679"/>
    <lineage>
        <taxon>Bacteria</taxon>
        <taxon>Bacillati</taxon>
        <taxon>Actinomycetota</taxon>
        <taxon>Actinomycetes</taxon>
        <taxon>Bifidobacteriales</taxon>
        <taxon>Bifidobacteriaceae</taxon>
        <taxon>Bifidobacterium</taxon>
    </lineage>
</organism>
<proteinExistence type="predicted"/>
<evidence type="ECO:0000313" key="6">
    <source>
        <dbReference type="Proteomes" id="UP000293319"/>
    </source>
</evidence>
<gene>
    <name evidence="1" type="ORF">MCC10044_0939</name>
    <name evidence="2" type="ORF">MCC10116_0953</name>
    <name evidence="3" type="ORF">MCC10120_1039</name>
</gene>
<comment type="caution">
    <text evidence="2">The sequence shown here is derived from an EMBL/GenBank/DDBJ whole genome shotgun (WGS) entry which is preliminary data.</text>
</comment>
<dbReference type="Proteomes" id="UP000292787">
    <property type="component" value="Unassembled WGS sequence"/>
</dbReference>
<evidence type="ECO:0000313" key="2">
    <source>
        <dbReference type="EMBL" id="TCF64332.1"/>
    </source>
</evidence>
<dbReference type="AlphaFoldDB" id="A0A4R0TXX1"/>
<evidence type="ECO:0000313" key="3">
    <source>
        <dbReference type="EMBL" id="TCF95211.1"/>
    </source>
</evidence>
<dbReference type="EMBL" id="SHQV01000012">
    <property type="protein sequence ID" value="TCE44833.1"/>
    <property type="molecule type" value="Genomic_DNA"/>
</dbReference>
<dbReference type="EMBL" id="SHTF01000013">
    <property type="protein sequence ID" value="TCF64332.1"/>
    <property type="molecule type" value="Genomic_DNA"/>
</dbReference>
<dbReference type="EMBL" id="SHTU01000018">
    <property type="protein sequence ID" value="TCF95211.1"/>
    <property type="molecule type" value="Genomic_DNA"/>
</dbReference>
<dbReference type="Proteomes" id="UP000291713">
    <property type="component" value="Unassembled WGS sequence"/>
</dbReference>
<reference evidence="4 5" key="1">
    <citation type="journal article" date="2018" name="Sci. Rep.">
        <title>Genomic diversity and distribution of Bifidobacterium longum subsp. longum across the human lifespan.</title>
        <authorList>
            <person name="Odamaki T."/>
            <person name="Bottacini F."/>
            <person name="Kato K."/>
            <person name="Mitsuyama E."/>
            <person name="Yoshida K."/>
            <person name="Horigome A."/>
            <person name="Xiao J.Z."/>
            <person name="van Sinderen D."/>
        </authorList>
    </citation>
    <scope>NUCLEOTIDE SEQUENCE [LARGE SCALE GENOMIC DNA]</scope>
    <source>
        <strain evidence="1 6">MCC10044</strain>
        <strain evidence="2 5">MCC10116</strain>
        <strain evidence="3 4">MCC10120</strain>
    </source>
</reference>